<dbReference type="GO" id="GO:0007165">
    <property type="term" value="P:signal transduction"/>
    <property type="evidence" value="ECO:0007669"/>
    <property type="project" value="UniProtKB-KW"/>
</dbReference>
<evidence type="ECO:0000313" key="5">
    <source>
        <dbReference type="Proteomes" id="UP000676246"/>
    </source>
</evidence>
<accession>A0A940YA24</accession>
<comment type="caution">
    <text evidence="4">The sequence shown here is derived from an EMBL/GenBank/DDBJ whole genome shotgun (WGS) entry which is preliminary data.</text>
</comment>
<protein>
    <recommendedName>
        <fullName evidence="3">Methyl-accepting transducer domain-containing protein</fullName>
    </recommendedName>
</protein>
<organism evidence="4 5">
    <name type="scientific">Ideonella alba</name>
    <dbReference type="NCBI Taxonomy" id="2824118"/>
    <lineage>
        <taxon>Bacteria</taxon>
        <taxon>Pseudomonadati</taxon>
        <taxon>Pseudomonadota</taxon>
        <taxon>Betaproteobacteria</taxon>
        <taxon>Burkholderiales</taxon>
        <taxon>Sphaerotilaceae</taxon>
        <taxon>Ideonella</taxon>
    </lineage>
</organism>
<keyword evidence="5" id="KW-1185">Reference proteome</keyword>
<evidence type="ECO:0000313" key="4">
    <source>
        <dbReference type="EMBL" id="MBQ0931386.1"/>
    </source>
</evidence>
<dbReference type="PANTHER" id="PTHR32089:SF112">
    <property type="entry name" value="LYSOZYME-LIKE PROTEIN-RELATED"/>
    <property type="match status" value="1"/>
</dbReference>
<name>A0A940YA24_9BURK</name>
<keyword evidence="1 2" id="KW-0807">Transducer</keyword>
<dbReference type="PROSITE" id="PS50111">
    <property type="entry name" value="CHEMOTAXIS_TRANSDUC_2"/>
    <property type="match status" value="1"/>
</dbReference>
<dbReference type="Pfam" id="PF00015">
    <property type="entry name" value="MCPsignal"/>
    <property type="match status" value="1"/>
</dbReference>
<dbReference type="InterPro" id="IPR004089">
    <property type="entry name" value="MCPsignal_dom"/>
</dbReference>
<dbReference type="GO" id="GO:0016020">
    <property type="term" value="C:membrane"/>
    <property type="evidence" value="ECO:0007669"/>
    <property type="project" value="InterPro"/>
</dbReference>
<sequence length="484" mass="52566">MAAIIRGAVPLNTSVNPLSALGRTLGRFLARIRELVLIARGGSIRTAINAAHLKKHVDLSAQRAGQQREDAQALAVSAQRVTELSGLVECGAQEIADMSGRNLSAAVQSMDELERVRARMSEIEATVATFAGTVRELAEGAKAIESIGGVIQGIAMQTNLLALNAAIEAARAGEAGRGFSVVAQEVRGLAARVNAETREISERSARMIQLVESTTVGTQQIREGVEHSVGEVGSTADRFGHFMRDFRAMTSTVEQIAGSIQDLASVNREMNQRIEAVAGSAEQVHRLMDDAAHRVDELRLGTEDMQGVLAEFRTGGTTFDELVQATTRLRRDVAEVLRRHGAKGLDVFDRRYQRIEQSNPPRFHTSYDQAVEAELQALYDAVLGSLGGCVYALAVDAQGYAPAHNKVFSQPPTGDPAQDLLRSRHKRIFDDPVGQKLAANQKPFLFQTYLRDTGEVINDMSMPIFLGDRHWGAVRVGFDSSRLS</sequence>
<evidence type="ECO:0000256" key="1">
    <source>
        <dbReference type="ARBA" id="ARBA00023224"/>
    </source>
</evidence>
<dbReference type="EMBL" id="JAGQDD010000008">
    <property type="protein sequence ID" value="MBQ0931386.1"/>
    <property type="molecule type" value="Genomic_DNA"/>
</dbReference>
<dbReference type="Gene3D" id="1.10.287.950">
    <property type="entry name" value="Methyl-accepting chemotaxis protein"/>
    <property type="match status" value="1"/>
</dbReference>
<dbReference type="AlphaFoldDB" id="A0A940YA24"/>
<dbReference type="SMART" id="SM00283">
    <property type="entry name" value="MA"/>
    <property type="match status" value="1"/>
</dbReference>
<dbReference type="SUPFAM" id="SSF58104">
    <property type="entry name" value="Methyl-accepting chemotaxis protein (MCP) signaling domain"/>
    <property type="match status" value="1"/>
</dbReference>
<reference evidence="4 5" key="1">
    <citation type="submission" date="2021-04" db="EMBL/GenBank/DDBJ databases">
        <title>The genome sequence of Ideonella sp. 3Y2.</title>
        <authorList>
            <person name="Liu Y."/>
        </authorList>
    </citation>
    <scope>NUCLEOTIDE SEQUENCE [LARGE SCALE GENOMIC DNA]</scope>
    <source>
        <strain evidence="4 5">3Y2</strain>
    </source>
</reference>
<dbReference type="PANTHER" id="PTHR32089">
    <property type="entry name" value="METHYL-ACCEPTING CHEMOTAXIS PROTEIN MCPB"/>
    <property type="match status" value="1"/>
</dbReference>
<feature type="domain" description="Methyl-accepting transducer" evidence="3">
    <location>
        <begin position="42"/>
        <end position="278"/>
    </location>
</feature>
<proteinExistence type="predicted"/>
<dbReference type="Proteomes" id="UP000676246">
    <property type="component" value="Unassembled WGS sequence"/>
</dbReference>
<evidence type="ECO:0000259" key="3">
    <source>
        <dbReference type="PROSITE" id="PS50111"/>
    </source>
</evidence>
<gene>
    <name evidence="4" type="ORF">KAK03_12910</name>
</gene>
<evidence type="ECO:0000256" key="2">
    <source>
        <dbReference type="PROSITE-ProRule" id="PRU00284"/>
    </source>
</evidence>